<reference evidence="1" key="2">
    <citation type="submission" date="2021-10" db="EMBL/GenBank/DDBJ databases">
        <authorList>
            <person name="Piombo E."/>
        </authorList>
    </citation>
    <scope>NUCLEOTIDE SEQUENCE</scope>
</reference>
<evidence type="ECO:0000313" key="1">
    <source>
        <dbReference type="EMBL" id="CAG9945046.1"/>
    </source>
</evidence>
<gene>
    <name evidence="1" type="ORF">CRV2_00011139</name>
</gene>
<name>A0ACA9TVR0_BIOOC</name>
<dbReference type="EMBL" id="CADEHS020000008">
    <property type="protein sequence ID" value="CAG9945046.1"/>
    <property type="molecule type" value="Genomic_DNA"/>
</dbReference>
<reference evidence="1" key="1">
    <citation type="submission" date="2020-04" db="EMBL/GenBank/DDBJ databases">
        <authorList>
            <person name="Broberg M."/>
        </authorList>
    </citation>
    <scope>NUCLEOTIDE SEQUENCE</scope>
</reference>
<protein>
    <submittedName>
        <fullName evidence="1">Uncharacterized protein</fullName>
    </submittedName>
</protein>
<keyword evidence="2" id="KW-1185">Reference proteome</keyword>
<evidence type="ECO:0000313" key="2">
    <source>
        <dbReference type="Proteomes" id="UP000836387"/>
    </source>
</evidence>
<organism evidence="1 2">
    <name type="scientific">Clonostachys rosea f. rosea IK726</name>
    <dbReference type="NCBI Taxonomy" id="1349383"/>
    <lineage>
        <taxon>Eukaryota</taxon>
        <taxon>Fungi</taxon>
        <taxon>Dikarya</taxon>
        <taxon>Ascomycota</taxon>
        <taxon>Pezizomycotina</taxon>
        <taxon>Sordariomycetes</taxon>
        <taxon>Hypocreomycetidae</taxon>
        <taxon>Hypocreales</taxon>
        <taxon>Bionectriaceae</taxon>
        <taxon>Clonostachys</taxon>
    </lineage>
</organism>
<comment type="caution">
    <text evidence="1">The sequence shown here is derived from an EMBL/GenBank/DDBJ whole genome shotgun (WGS) entry which is preliminary data.</text>
</comment>
<accession>A0ACA9TVR0</accession>
<proteinExistence type="predicted"/>
<dbReference type="Proteomes" id="UP000836387">
    <property type="component" value="Unassembled WGS sequence"/>
</dbReference>
<sequence>MAQTTSLNIRKQIDSTLRTLDAINGEPILQAFLFEMEEDAKRHEIQQFSKSLISGDERDKRVKDILNRLAHARGELHLCITMIYIGLTGNLESGFRVARGQLQRINDTVQKLYGHQVLLAKLLEPRWQNLTQDGETEQFLLEPEDVLVLGLADEDSADGTYISESNILDWHNNTTAEDAAILVGNSGYQAEEQKSLGFVRANTRNNTFGNGLRLQVGHTKGGLDFFRRN</sequence>